<sequence length="152" mass="16376">MTSDAPKAVMRPVPAVGTACFRGDDVLLIRRGSKPLAGDWSIPGGKLEFGESLADGALRELQEETGVTARIVGLVDVVDAIFTSRRSDETARHYVLFDYAAVWEAGEPLAGDDAAHAEWISPDRLETLGLWDETRRIIEAARALVGNSSIIA</sequence>
<dbReference type="PROSITE" id="PS51462">
    <property type="entry name" value="NUDIX"/>
    <property type="match status" value="1"/>
</dbReference>
<dbReference type="GO" id="GO:0016787">
    <property type="term" value="F:hydrolase activity"/>
    <property type="evidence" value="ECO:0007669"/>
    <property type="project" value="UniProtKB-KW"/>
</dbReference>
<evidence type="ECO:0000256" key="3">
    <source>
        <dbReference type="RuleBase" id="RU003476"/>
    </source>
</evidence>
<dbReference type="PATRIC" id="fig|1280947.3.peg.27"/>
<comment type="cofactor">
    <cofactor evidence="1">
        <name>Mg(2+)</name>
        <dbReference type="ChEBI" id="CHEBI:18420"/>
    </cofactor>
</comment>
<dbReference type="OrthoDB" id="9761969at2"/>
<comment type="caution">
    <text evidence="5">The sequence shown here is derived from an EMBL/GenBank/DDBJ whole genome shotgun (WGS) entry which is preliminary data.</text>
</comment>
<dbReference type="AlphaFoldDB" id="A0A062UNC2"/>
<dbReference type="InterPro" id="IPR015797">
    <property type="entry name" value="NUDIX_hydrolase-like_dom_sf"/>
</dbReference>
<dbReference type="STRING" id="1280947.HY30_00150"/>
<feature type="domain" description="Nudix hydrolase" evidence="4">
    <location>
        <begin position="11"/>
        <end position="143"/>
    </location>
</feature>
<dbReference type="EMBL" id="AWFG01000001">
    <property type="protein sequence ID" value="KCZ60775.1"/>
    <property type="molecule type" value="Genomic_DNA"/>
</dbReference>
<reference evidence="5 6" key="1">
    <citation type="journal article" date="2014" name="Antonie Van Leeuwenhoek">
        <title>Hyphomonas beringensis sp. nov. and Hyphomonas chukchiensis sp. nov., isolated from surface seawater of the Bering Sea and Chukchi Sea.</title>
        <authorList>
            <person name="Li C."/>
            <person name="Lai Q."/>
            <person name="Li G."/>
            <person name="Dong C."/>
            <person name="Wang J."/>
            <person name="Liao Y."/>
            <person name="Shao Z."/>
        </authorList>
    </citation>
    <scope>NUCLEOTIDE SEQUENCE [LARGE SCALE GENOMIC DNA]</scope>
    <source>
        <strain evidence="5 6">BH-BN04-4</strain>
    </source>
</reference>
<keyword evidence="6" id="KW-1185">Reference proteome</keyword>
<dbReference type="Proteomes" id="UP000027190">
    <property type="component" value="Unassembled WGS sequence"/>
</dbReference>
<evidence type="ECO:0000313" key="6">
    <source>
        <dbReference type="Proteomes" id="UP000027190"/>
    </source>
</evidence>
<evidence type="ECO:0000259" key="4">
    <source>
        <dbReference type="PROSITE" id="PS51462"/>
    </source>
</evidence>
<evidence type="ECO:0000256" key="2">
    <source>
        <dbReference type="ARBA" id="ARBA00022801"/>
    </source>
</evidence>
<dbReference type="SUPFAM" id="SSF55811">
    <property type="entry name" value="Nudix"/>
    <property type="match status" value="1"/>
</dbReference>
<comment type="similarity">
    <text evidence="3">Belongs to the Nudix hydrolase family.</text>
</comment>
<organism evidence="5 6">
    <name type="scientific">Hyphomonas chukchiensis</name>
    <dbReference type="NCBI Taxonomy" id="1280947"/>
    <lineage>
        <taxon>Bacteria</taxon>
        <taxon>Pseudomonadati</taxon>
        <taxon>Pseudomonadota</taxon>
        <taxon>Alphaproteobacteria</taxon>
        <taxon>Hyphomonadales</taxon>
        <taxon>Hyphomonadaceae</taxon>
        <taxon>Hyphomonas</taxon>
    </lineage>
</organism>
<evidence type="ECO:0000256" key="1">
    <source>
        <dbReference type="ARBA" id="ARBA00001946"/>
    </source>
</evidence>
<gene>
    <name evidence="5" type="ORF">HY30_00150</name>
</gene>
<dbReference type="PROSITE" id="PS00893">
    <property type="entry name" value="NUDIX_BOX"/>
    <property type="match status" value="1"/>
</dbReference>
<dbReference type="InterPro" id="IPR020084">
    <property type="entry name" value="NUDIX_hydrolase_CS"/>
</dbReference>
<keyword evidence="2 3" id="KW-0378">Hydrolase</keyword>
<accession>A0A062UNC2</accession>
<dbReference type="CDD" id="cd04673">
    <property type="entry name" value="NUDIX_ADPRase"/>
    <property type="match status" value="1"/>
</dbReference>
<name>A0A062UNC2_9PROT</name>
<dbReference type="Pfam" id="PF00293">
    <property type="entry name" value="NUDIX"/>
    <property type="match status" value="1"/>
</dbReference>
<dbReference type="PRINTS" id="PR00502">
    <property type="entry name" value="NUDIXFAMILY"/>
</dbReference>
<dbReference type="RefSeq" id="WP_081811978.1">
    <property type="nucleotide sequence ID" value="NZ_AWFG01000001.1"/>
</dbReference>
<evidence type="ECO:0000313" key="5">
    <source>
        <dbReference type="EMBL" id="KCZ60775.1"/>
    </source>
</evidence>
<dbReference type="eggNOG" id="COG1051">
    <property type="taxonomic scope" value="Bacteria"/>
</dbReference>
<dbReference type="InterPro" id="IPR000086">
    <property type="entry name" value="NUDIX_hydrolase_dom"/>
</dbReference>
<dbReference type="Gene3D" id="3.90.79.10">
    <property type="entry name" value="Nucleoside Triphosphate Pyrophosphohydrolase"/>
    <property type="match status" value="1"/>
</dbReference>
<proteinExistence type="inferred from homology"/>
<dbReference type="PANTHER" id="PTHR43736">
    <property type="entry name" value="ADP-RIBOSE PYROPHOSPHATASE"/>
    <property type="match status" value="1"/>
</dbReference>
<protein>
    <recommendedName>
        <fullName evidence="4">Nudix hydrolase domain-containing protein</fullName>
    </recommendedName>
</protein>
<dbReference type="InterPro" id="IPR020476">
    <property type="entry name" value="Nudix_hydrolase"/>
</dbReference>
<dbReference type="PANTHER" id="PTHR43736:SF1">
    <property type="entry name" value="DIHYDRONEOPTERIN TRIPHOSPHATE DIPHOSPHATASE"/>
    <property type="match status" value="1"/>
</dbReference>